<dbReference type="AlphaFoldDB" id="A0A437STD0"/>
<evidence type="ECO:0000313" key="2">
    <source>
        <dbReference type="EMBL" id="RVU70183.1"/>
    </source>
</evidence>
<dbReference type="RefSeq" id="WP_103661460.1">
    <property type="nucleotide sequence ID" value="NZ_ML136896.1"/>
</dbReference>
<comment type="caution">
    <text evidence="2">The sequence shown here is derived from an EMBL/GenBank/DDBJ whole genome shotgun (WGS) entry which is preliminary data.</text>
</comment>
<evidence type="ECO:0000313" key="3">
    <source>
        <dbReference type="Proteomes" id="UP000288291"/>
    </source>
</evidence>
<sequence length="130" mass="14865">MEWINAILSAVLLVVVIYSGHLSNVYHDSVDKYQQNNAVALQAAFNKITELEDDNERIVRQFRAQEKAMQDMKDIIDRQDGLINSLYDVVKSNDAAQQEHNRSFAKSIRRIANLARGEEIETDKKSKKTA</sequence>
<feature type="coiled-coil region" evidence="1">
    <location>
        <begin position="41"/>
        <end position="68"/>
    </location>
</feature>
<keyword evidence="3" id="KW-1185">Reference proteome</keyword>
<dbReference type="Proteomes" id="UP000288291">
    <property type="component" value="Unassembled WGS sequence"/>
</dbReference>
<dbReference type="EMBL" id="RXIA01000028">
    <property type="protein sequence ID" value="RVU70183.1"/>
    <property type="molecule type" value="Genomic_DNA"/>
</dbReference>
<proteinExistence type="predicted"/>
<evidence type="ECO:0000256" key="1">
    <source>
        <dbReference type="SAM" id="Coils"/>
    </source>
</evidence>
<keyword evidence="1" id="KW-0175">Coiled coil</keyword>
<organism evidence="2 3">
    <name type="scientific">Lactobacillus xujianguonis</name>
    <dbReference type="NCBI Taxonomy" id="2495899"/>
    <lineage>
        <taxon>Bacteria</taxon>
        <taxon>Bacillati</taxon>
        <taxon>Bacillota</taxon>
        <taxon>Bacilli</taxon>
        <taxon>Lactobacillales</taxon>
        <taxon>Lactobacillaceae</taxon>
        <taxon>Lactobacillus</taxon>
    </lineage>
</organism>
<gene>
    <name evidence="2" type="ORF">EJK17_09130</name>
</gene>
<accession>A0A437STD0</accession>
<protein>
    <submittedName>
        <fullName evidence="2">Uncharacterized protein</fullName>
    </submittedName>
</protein>
<name>A0A437STD0_9LACO</name>
<reference evidence="2 3" key="1">
    <citation type="submission" date="2018-12" db="EMBL/GenBank/DDBJ databases">
        <authorList>
            <person name="Meng J."/>
        </authorList>
    </citation>
    <scope>NUCLEOTIDE SEQUENCE [LARGE SCALE GENOMIC DNA]</scope>
    <source>
        <strain evidence="2 3">HT111-2</strain>
    </source>
</reference>